<evidence type="ECO:0000313" key="2">
    <source>
        <dbReference type="Proteomes" id="UP000652176"/>
    </source>
</evidence>
<protein>
    <recommendedName>
        <fullName evidence="3">Apea-like HEPN domain-containing protein</fullName>
    </recommendedName>
</protein>
<keyword evidence="2" id="KW-1185">Reference proteome</keyword>
<organism evidence="1 2">
    <name type="scientific">Methylomonas albis</name>
    <dbReference type="NCBI Taxonomy" id="1854563"/>
    <lineage>
        <taxon>Bacteria</taxon>
        <taxon>Pseudomonadati</taxon>
        <taxon>Pseudomonadota</taxon>
        <taxon>Gammaproteobacteria</taxon>
        <taxon>Methylococcales</taxon>
        <taxon>Methylococcaceae</taxon>
        <taxon>Methylomonas</taxon>
    </lineage>
</organism>
<evidence type="ECO:0000313" key="1">
    <source>
        <dbReference type="EMBL" id="MBD9357105.1"/>
    </source>
</evidence>
<dbReference type="Proteomes" id="UP000652176">
    <property type="component" value="Unassembled WGS sequence"/>
</dbReference>
<reference evidence="1 2" key="1">
    <citation type="submission" date="2020-09" db="EMBL/GenBank/DDBJ databases">
        <title>Methylomonas albis sp. nov. and Methylomonas fluvii sp. nov.: Two cold-adapted methanotrophs from the River Elbe and an amended description of Methylovulum psychrotolerans strain Eb1.</title>
        <authorList>
            <person name="Bussmann I.K."/>
            <person name="Klings K.-W."/>
            <person name="Warnstedt J."/>
            <person name="Hoppert M."/>
            <person name="Saborowski A."/>
            <person name="Horn F."/>
            <person name="Liebner S."/>
        </authorList>
    </citation>
    <scope>NUCLEOTIDE SEQUENCE [LARGE SCALE GENOMIC DNA]</scope>
    <source>
        <strain evidence="1 2">EbA</strain>
    </source>
</reference>
<evidence type="ECO:0008006" key="3">
    <source>
        <dbReference type="Google" id="ProtNLM"/>
    </source>
</evidence>
<name>A0ABR9D229_9GAMM</name>
<proteinExistence type="predicted"/>
<dbReference type="RefSeq" id="WP_192375406.1">
    <property type="nucleotide sequence ID" value="NZ_CAJHIV010000001.1"/>
</dbReference>
<comment type="caution">
    <text evidence="1">The sequence shown here is derived from an EMBL/GenBank/DDBJ whole genome shotgun (WGS) entry which is preliminary data.</text>
</comment>
<gene>
    <name evidence="1" type="ORF">IE877_14670</name>
</gene>
<dbReference type="EMBL" id="JACXSS010000001">
    <property type="protein sequence ID" value="MBD9357105.1"/>
    <property type="molecule type" value="Genomic_DNA"/>
</dbReference>
<accession>A0ABR9D229</accession>
<sequence>MMYFANKGLFIRKLSDSSYVIQDIFGTCSLPFQSSEEELNEKTNTIAKVQKLVTIGIDLEFPDLSDFRWNELEHYYIAHIDYAFLACLINREEIERYHSIIGLFPIGYLEFGYGEGSRYALEFLHETFKKLCNDGHFPIQERDLELFLVTNQVKRICNDIMSLISRSISAYIELLRSHRQCIAKSYKAIEQFGSKEIIHRGNDSYQAASAVTSLVISLCSSLDLSAKLIQYLNSIDISSISFKSARDKQYHEVKKIQPKFIADKVLKNIVGIQDSNTDIPEIIQFRNDLIHSTSAIELEKIYIGIATNEINEMPLYYSAQYARDCLDSGQPVRFLGRDYFVEGKMDIEVKALSWIHKVLQYHISVAKEIHSHLKAVEKAKHEFAGELYAK</sequence>